<keyword evidence="3" id="KW-0479">Metal-binding</keyword>
<dbReference type="CDD" id="cd11375">
    <property type="entry name" value="Peptidase_M54"/>
    <property type="match status" value="1"/>
</dbReference>
<evidence type="ECO:0000313" key="7">
    <source>
        <dbReference type="EMBL" id="MFD3407104.1"/>
    </source>
</evidence>
<dbReference type="GO" id="GO:0008237">
    <property type="term" value="F:metallopeptidase activity"/>
    <property type="evidence" value="ECO:0007669"/>
    <property type="project" value="UniProtKB-KW"/>
</dbReference>
<dbReference type="PANTHER" id="PTHR15910">
    <property type="entry name" value="ARCHAEMETZINCIN"/>
    <property type="match status" value="1"/>
</dbReference>
<evidence type="ECO:0000256" key="6">
    <source>
        <dbReference type="ARBA" id="ARBA00023049"/>
    </source>
</evidence>
<dbReference type="Proteomes" id="UP001598019">
    <property type="component" value="Unassembled WGS sequence"/>
</dbReference>
<evidence type="ECO:0000313" key="8">
    <source>
        <dbReference type="Proteomes" id="UP001598019"/>
    </source>
</evidence>
<organism evidence="7 8">
    <name type="scientific">Aquirufa esocilacus</name>
    <dbReference type="NCBI Taxonomy" id="3096513"/>
    <lineage>
        <taxon>Bacteria</taxon>
        <taxon>Pseudomonadati</taxon>
        <taxon>Bacteroidota</taxon>
        <taxon>Cytophagia</taxon>
        <taxon>Cytophagales</taxon>
        <taxon>Flectobacillaceae</taxon>
        <taxon>Aquirufa</taxon>
    </lineage>
</organism>
<evidence type="ECO:0000256" key="3">
    <source>
        <dbReference type="ARBA" id="ARBA00022723"/>
    </source>
</evidence>
<sequence>MAIGYKLQIGICILLGSICLSCHTIQSKADQEKAETIIVFQPFSGFSPRSLAYLEKKLHKNFSTIVINTPIDLPHQALNSSHKRYRADSLIRFLHKKGRPNEIVIGLTKNDISMTKKGISDDYGVFGYGYCPGNACVVSTFRIKGSNKLEKLYKLTIHEIGHNLGLPHCAEKTCFMRDAKGKDHFNELTDFCQKCRKKLPQ</sequence>
<proteinExistence type="predicted"/>
<keyword evidence="2" id="KW-0645">Protease</keyword>
<evidence type="ECO:0000256" key="2">
    <source>
        <dbReference type="ARBA" id="ARBA00022670"/>
    </source>
</evidence>
<dbReference type="SUPFAM" id="SSF55486">
    <property type="entry name" value="Metalloproteases ('zincins'), catalytic domain"/>
    <property type="match status" value="1"/>
</dbReference>
<protein>
    <submittedName>
        <fullName evidence="7">Zinc-dependent metalloprotease family protein</fullName>
    </submittedName>
</protein>
<dbReference type="RefSeq" id="WP_377979571.1">
    <property type="nucleotide sequence ID" value="NZ_JBBKXX010000001.1"/>
</dbReference>
<comment type="cofactor">
    <cofactor evidence="1">
        <name>Zn(2+)</name>
        <dbReference type="ChEBI" id="CHEBI:29105"/>
    </cofactor>
</comment>
<name>A0ABW6DHW7_9BACT</name>
<gene>
    <name evidence="7" type="ORF">SKC37_00420</name>
</gene>
<accession>A0ABW6DHW7</accession>
<dbReference type="InterPro" id="IPR012962">
    <property type="entry name" value="Pept_M54_archaemetzincn"/>
</dbReference>
<dbReference type="Pfam" id="PF07998">
    <property type="entry name" value="Peptidase_M54"/>
    <property type="match status" value="1"/>
</dbReference>
<evidence type="ECO:0000256" key="1">
    <source>
        <dbReference type="ARBA" id="ARBA00001947"/>
    </source>
</evidence>
<dbReference type="EMBL" id="JBBKXX010000001">
    <property type="protein sequence ID" value="MFD3407104.1"/>
    <property type="molecule type" value="Genomic_DNA"/>
</dbReference>
<dbReference type="InterPro" id="IPR024079">
    <property type="entry name" value="MetalloPept_cat_dom_sf"/>
</dbReference>
<keyword evidence="4" id="KW-0378">Hydrolase</keyword>
<reference evidence="7 8" key="1">
    <citation type="submission" date="2024-03" db="EMBL/GenBank/DDBJ databases">
        <title>Aquirufa genome sequencing.</title>
        <authorList>
            <person name="Pitt A."/>
            <person name="Hahn M.W."/>
        </authorList>
    </citation>
    <scope>NUCLEOTIDE SEQUENCE [LARGE SCALE GENOMIC DNA]</scope>
    <source>
        <strain evidence="7 8">HETE-83D</strain>
    </source>
</reference>
<dbReference type="PANTHER" id="PTHR15910:SF1">
    <property type="entry name" value="ARCHAEMETZINCIN-2"/>
    <property type="match status" value="1"/>
</dbReference>
<comment type="caution">
    <text evidence="7">The sequence shown here is derived from an EMBL/GenBank/DDBJ whole genome shotgun (WGS) entry which is preliminary data.</text>
</comment>
<keyword evidence="5" id="KW-0862">Zinc</keyword>
<keyword evidence="6 7" id="KW-0482">Metalloprotease</keyword>
<evidence type="ECO:0000256" key="4">
    <source>
        <dbReference type="ARBA" id="ARBA00022801"/>
    </source>
</evidence>
<dbReference type="Gene3D" id="3.40.390.10">
    <property type="entry name" value="Collagenase (Catalytic Domain)"/>
    <property type="match status" value="1"/>
</dbReference>
<evidence type="ECO:0000256" key="5">
    <source>
        <dbReference type="ARBA" id="ARBA00022833"/>
    </source>
</evidence>
<keyword evidence="8" id="KW-1185">Reference proteome</keyword>